<evidence type="ECO:0000313" key="2">
    <source>
        <dbReference type="EMBL" id="PSK51948.1"/>
    </source>
</evidence>
<protein>
    <submittedName>
        <fullName evidence="2">Uncharacterized protein</fullName>
    </submittedName>
</protein>
<sequence>MKPNTVLLTTFLLTLSPGTQAFLLTKCNRVGGAIRNLNNGECYPVDDVPQVKFQSDEGCL</sequence>
<evidence type="ECO:0000313" key="3">
    <source>
        <dbReference type="Proteomes" id="UP000243723"/>
    </source>
</evidence>
<feature type="signal peptide" evidence="1">
    <location>
        <begin position="1"/>
        <end position="21"/>
    </location>
</feature>
<gene>
    <name evidence="2" type="ORF">B9Z65_3215</name>
</gene>
<organism evidence="2 3">
    <name type="scientific">Elsinoe australis</name>
    <dbReference type="NCBI Taxonomy" id="40998"/>
    <lineage>
        <taxon>Eukaryota</taxon>
        <taxon>Fungi</taxon>
        <taxon>Dikarya</taxon>
        <taxon>Ascomycota</taxon>
        <taxon>Pezizomycotina</taxon>
        <taxon>Dothideomycetes</taxon>
        <taxon>Dothideomycetidae</taxon>
        <taxon>Myriangiales</taxon>
        <taxon>Elsinoaceae</taxon>
        <taxon>Elsinoe</taxon>
    </lineage>
</organism>
<keyword evidence="1" id="KW-0732">Signal</keyword>
<dbReference type="EMBL" id="NHZQ01000121">
    <property type="protein sequence ID" value="PSK51948.1"/>
    <property type="molecule type" value="Genomic_DNA"/>
</dbReference>
<reference evidence="2 3" key="1">
    <citation type="submission" date="2017-05" db="EMBL/GenBank/DDBJ databases">
        <title>Draft genome sequence of Elsinoe australis.</title>
        <authorList>
            <person name="Cheng Q."/>
        </authorList>
    </citation>
    <scope>NUCLEOTIDE SEQUENCE [LARGE SCALE GENOMIC DNA]</scope>
    <source>
        <strain evidence="2 3">NL1</strain>
    </source>
</reference>
<accession>A0A2P7ZUS4</accession>
<dbReference type="Proteomes" id="UP000243723">
    <property type="component" value="Unassembled WGS sequence"/>
</dbReference>
<dbReference type="AlphaFoldDB" id="A0A2P7ZUS4"/>
<keyword evidence="3" id="KW-1185">Reference proteome</keyword>
<evidence type="ECO:0000256" key="1">
    <source>
        <dbReference type="SAM" id="SignalP"/>
    </source>
</evidence>
<name>A0A2P7ZUS4_9PEZI</name>
<proteinExistence type="predicted"/>
<comment type="caution">
    <text evidence="2">The sequence shown here is derived from an EMBL/GenBank/DDBJ whole genome shotgun (WGS) entry which is preliminary data.</text>
</comment>
<feature type="chain" id="PRO_5015156518" evidence="1">
    <location>
        <begin position="22"/>
        <end position="60"/>
    </location>
</feature>